<gene>
    <name evidence="4" type="ORF">GR170_13830</name>
</gene>
<dbReference type="PANTHER" id="PTHR30386">
    <property type="entry name" value="MEMBRANE FUSION SUBUNIT OF EMRAB-TOLC MULTIDRUG EFFLUX PUMP"/>
    <property type="match status" value="1"/>
</dbReference>
<keyword evidence="1" id="KW-0175">Coiled coil</keyword>
<feature type="domain" description="Multidrug resistance protein MdtA-like barrel-sandwich hybrid" evidence="2">
    <location>
        <begin position="39"/>
        <end position="235"/>
    </location>
</feature>
<dbReference type="Gene3D" id="2.40.30.170">
    <property type="match status" value="1"/>
</dbReference>
<evidence type="ECO:0000256" key="1">
    <source>
        <dbReference type="SAM" id="Coils"/>
    </source>
</evidence>
<keyword evidence="5" id="KW-1185">Reference proteome</keyword>
<dbReference type="InterPro" id="IPR058634">
    <property type="entry name" value="AaeA-lik-b-barrel"/>
</dbReference>
<comment type="caution">
    <text evidence="4">The sequence shown here is derived from an EMBL/GenBank/DDBJ whole genome shotgun (WGS) entry which is preliminary data.</text>
</comment>
<protein>
    <submittedName>
        <fullName evidence="4">HlyD family efflux transporter periplasmic adaptor subunit</fullName>
    </submittedName>
</protein>
<dbReference type="PRINTS" id="PR01490">
    <property type="entry name" value="RTXTOXIND"/>
</dbReference>
<dbReference type="Pfam" id="PF25917">
    <property type="entry name" value="BSH_RND"/>
    <property type="match status" value="1"/>
</dbReference>
<organism evidence="4 5">
    <name type="scientific">Pseudooceanicola albus</name>
    <dbReference type="NCBI Taxonomy" id="2692189"/>
    <lineage>
        <taxon>Bacteria</taxon>
        <taxon>Pseudomonadati</taxon>
        <taxon>Pseudomonadota</taxon>
        <taxon>Alphaproteobacteria</taxon>
        <taxon>Rhodobacterales</taxon>
        <taxon>Paracoccaceae</taxon>
        <taxon>Pseudooceanicola</taxon>
    </lineage>
</organism>
<dbReference type="Gene3D" id="1.10.287.470">
    <property type="entry name" value="Helix hairpin bin"/>
    <property type="match status" value="1"/>
</dbReference>
<evidence type="ECO:0000259" key="2">
    <source>
        <dbReference type="Pfam" id="PF25917"/>
    </source>
</evidence>
<dbReference type="Pfam" id="PF25963">
    <property type="entry name" value="Beta-barrel_AAEA"/>
    <property type="match status" value="1"/>
</dbReference>
<dbReference type="SUPFAM" id="SSF111369">
    <property type="entry name" value="HlyD-like secretion proteins"/>
    <property type="match status" value="2"/>
</dbReference>
<dbReference type="InterPro" id="IPR058625">
    <property type="entry name" value="MdtA-like_BSH"/>
</dbReference>
<dbReference type="GO" id="GO:0055085">
    <property type="term" value="P:transmembrane transport"/>
    <property type="evidence" value="ECO:0007669"/>
    <property type="project" value="InterPro"/>
</dbReference>
<sequence length="340" mass="36283">MLLVILIAALAAGGWWGYSWWTEGRFLESTDDAYIQADQVEVSPKVTGYVDQVLVQDNADVKAGDVLVKIDASDYQAALEQAQAQKTSAEADLVRSQAEHDRSETMVDQAEAQVESAQSKADFAQSQVDRYAPLVKTGAATAEQMAQMTSTRDESAAQVKVAQTQLASSKAAVATAEAAIGQAKAGVVQAEAQLRRAQLDIDHTTVRAAIDGKIGDRSVQKGQLVQNGTQLMTIVPMTDLYLAANFKETQLADMKVGQDVTLEVDALPGQELHGKIESFSPGTGARFALLGSQNATGNFTKIVQRVPVRISIKTSPEVMARLIPGMSVTATVDTRTGDAQ</sequence>
<dbReference type="Proteomes" id="UP000477911">
    <property type="component" value="Unassembled WGS sequence"/>
</dbReference>
<reference evidence="4 5" key="1">
    <citation type="submission" date="2019-12" db="EMBL/GenBank/DDBJ databases">
        <authorList>
            <person name="Li M."/>
        </authorList>
    </citation>
    <scope>NUCLEOTIDE SEQUENCE [LARGE SCALE GENOMIC DNA]</scope>
    <source>
        <strain evidence="4 5">GBMRC 2024</strain>
    </source>
</reference>
<evidence type="ECO:0000259" key="3">
    <source>
        <dbReference type="Pfam" id="PF25963"/>
    </source>
</evidence>
<feature type="coiled-coil region" evidence="1">
    <location>
        <begin position="72"/>
        <end position="127"/>
    </location>
</feature>
<dbReference type="AlphaFoldDB" id="A0A6L7G3J4"/>
<name>A0A6L7G3J4_9RHOB</name>
<evidence type="ECO:0000313" key="4">
    <source>
        <dbReference type="EMBL" id="MXN18924.1"/>
    </source>
</evidence>
<dbReference type="PANTHER" id="PTHR30386:SF24">
    <property type="entry name" value="MULTIDRUG RESISTANCE EFFLUX PUMP"/>
    <property type="match status" value="1"/>
</dbReference>
<proteinExistence type="predicted"/>
<dbReference type="EMBL" id="WUMU01000016">
    <property type="protein sequence ID" value="MXN18924.1"/>
    <property type="molecule type" value="Genomic_DNA"/>
</dbReference>
<dbReference type="Gene3D" id="2.40.50.100">
    <property type="match status" value="1"/>
</dbReference>
<evidence type="ECO:0000313" key="5">
    <source>
        <dbReference type="Proteomes" id="UP000477911"/>
    </source>
</evidence>
<dbReference type="InterPro" id="IPR050739">
    <property type="entry name" value="MFP"/>
</dbReference>
<feature type="domain" description="p-hydroxybenzoic acid efflux pump subunit AaeA-like beta-barrel" evidence="3">
    <location>
        <begin position="240"/>
        <end position="332"/>
    </location>
</feature>
<accession>A0A6L7G3J4</accession>